<dbReference type="PANTHER" id="PTHR43542:SF1">
    <property type="entry name" value="METHYLTRANSFERASE"/>
    <property type="match status" value="1"/>
</dbReference>
<dbReference type="GO" id="GO:0052913">
    <property type="term" value="F:16S rRNA (guanine(966)-N(2))-methyltransferase activity"/>
    <property type="evidence" value="ECO:0007669"/>
    <property type="project" value="UniProtKB-EC"/>
</dbReference>
<evidence type="ECO:0000313" key="5">
    <source>
        <dbReference type="Proteomes" id="UP000571817"/>
    </source>
</evidence>
<dbReference type="EC" id="2.1.1.171" evidence="4"/>
<reference evidence="4 5" key="1">
    <citation type="submission" date="2020-07" db="EMBL/GenBank/DDBJ databases">
        <title>Sequencing the genomes of 1000 actinobacteria strains.</title>
        <authorList>
            <person name="Klenk H.-P."/>
        </authorList>
    </citation>
    <scope>NUCLEOTIDE SEQUENCE [LARGE SCALE GENOMIC DNA]</scope>
    <source>
        <strain evidence="4 5">DSM 29531</strain>
    </source>
</reference>
<evidence type="ECO:0000313" key="4">
    <source>
        <dbReference type="EMBL" id="NYJ74054.1"/>
    </source>
</evidence>
<feature type="region of interest" description="Disordered" evidence="3">
    <location>
        <begin position="1"/>
        <end position="26"/>
    </location>
</feature>
<dbReference type="Pfam" id="PF03602">
    <property type="entry name" value="Cons_hypoth95"/>
    <property type="match status" value="1"/>
</dbReference>
<name>A0A853DG70_9MICO</name>
<protein>
    <submittedName>
        <fullName evidence="4">16S rRNA (Guanine966-N2)-methyltransferase</fullName>
        <ecNumber evidence="4">2.1.1.171</ecNumber>
    </submittedName>
</protein>
<keyword evidence="2 4" id="KW-0808">Transferase</keyword>
<keyword evidence="1 4" id="KW-0489">Methyltransferase</keyword>
<dbReference type="PIRSF" id="PIRSF004553">
    <property type="entry name" value="CHP00095"/>
    <property type="match status" value="1"/>
</dbReference>
<dbReference type="Proteomes" id="UP000571817">
    <property type="component" value="Unassembled WGS sequence"/>
</dbReference>
<organism evidence="4 5">
    <name type="scientific">Allobranchiibius huperziae</name>
    <dbReference type="NCBI Taxonomy" id="1874116"/>
    <lineage>
        <taxon>Bacteria</taxon>
        <taxon>Bacillati</taxon>
        <taxon>Actinomycetota</taxon>
        <taxon>Actinomycetes</taxon>
        <taxon>Micrococcales</taxon>
        <taxon>Dermacoccaceae</taxon>
        <taxon>Allobranchiibius</taxon>
    </lineage>
</organism>
<evidence type="ECO:0000256" key="2">
    <source>
        <dbReference type="ARBA" id="ARBA00022679"/>
    </source>
</evidence>
<dbReference type="AlphaFoldDB" id="A0A853DG70"/>
<comment type="caution">
    <text evidence="4">The sequence shown here is derived from an EMBL/GenBank/DDBJ whole genome shotgun (WGS) entry which is preliminary data.</text>
</comment>
<dbReference type="NCBIfam" id="TIGR00095">
    <property type="entry name" value="16S rRNA (guanine(966)-N(2))-methyltransferase RsmD"/>
    <property type="match status" value="1"/>
</dbReference>
<evidence type="ECO:0000256" key="3">
    <source>
        <dbReference type="SAM" id="MobiDB-lite"/>
    </source>
</evidence>
<keyword evidence="5" id="KW-1185">Reference proteome</keyword>
<dbReference type="CDD" id="cd02440">
    <property type="entry name" value="AdoMet_MTases"/>
    <property type="match status" value="1"/>
</dbReference>
<dbReference type="EMBL" id="JACCFW010000001">
    <property type="protein sequence ID" value="NYJ74054.1"/>
    <property type="molecule type" value="Genomic_DNA"/>
</dbReference>
<dbReference type="SUPFAM" id="SSF53335">
    <property type="entry name" value="S-adenosyl-L-methionine-dependent methyltransferases"/>
    <property type="match status" value="1"/>
</dbReference>
<evidence type="ECO:0000256" key="1">
    <source>
        <dbReference type="ARBA" id="ARBA00022603"/>
    </source>
</evidence>
<sequence>MPRIVAGSARGRRITTPPGDGTRPTSDRVREALFGRLAHLGAVADAQVLDLYAGSGALGLEAVSRGARSALLVESDRRAADVIRRNVAELGLDAQVRQTTVAQTLAGPAPHAMHLVLIDPPYAVPDEEIGRVLQALVAGGWLQVEAVVVLERASRSPEPHWPDGLRSLESRAYGETTVWYAEYAPDDEDTDEPPVL</sequence>
<dbReference type="RefSeq" id="WP_179479688.1">
    <property type="nucleotide sequence ID" value="NZ_JACCFW010000001.1"/>
</dbReference>
<dbReference type="PANTHER" id="PTHR43542">
    <property type="entry name" value="METHYLTRANSFERASE"/>
    <property type="match status" value="1"/>
</dbReference>
<dbReference type="Gene3D" id="3.40.50.150">
    <property type="entry name" value="Vaccinia Virus protein VP39"/>
    <property type="match status" value="1"/>
</dbReference>
<gene>
    <name evidence="4" type="ORF">HNR15_001017</name>
</gene>
<proteinExistence type="predicted"/>
<dbReference type="InterPro" id="IPR029063">
    <property type="entry name" value="SAM-dependent_MTases_sf"/>
</dbReference>
<accession>A0A853DG70</accession>
<dbReference type="InterPro" id="IPR004398">
    <property type="entry name" value="RNA_MeTrfase_RsmD"/>
</dbReference>